<keyword evidence="3" id="KW-1185">Reference proteome</keyword>
<evidence type="ECO:0000256" key="1">
    <source>
        <dbReference type="SAM" id="MobiDB-lite"/>
    </source>
</evidence>
<feature type="region of interest" description="Disordered" evidence="1">
    <location>
        <begin position="28"/>
        <end position="53"/>
    </location>
</feature>
<gene>
    <name evidence="2" type="ORF">QYE76_028013</name>
</gene>
<evidence type="ECO:0000313" key="3">
    <source>
        <dbReference type="Proteomes" id="UP001231189"/>
    </source>
</evidence>
<reference evidence="2" key="1">
    <citation type="submission" date="2023-07" db="EMBL/GenBank/DDBJ databases">
        <title>A chromosome-level genome assembly of Lolium multiflorum.</title>
        <authorList>
            <person name="Chen Y."/>
            <person name="Copetti D."/>
            <person name="Kolliker R."/>
            <person name="Studer B."/>
        </authorList>
    </citation>
    <scope>NUCLEOTIDE SEQUENCE</scope>
    <source>
        <strain evidence="2">02402/16</strain>
        <tissue evidence="2">Leaf</tissue>
    </source>
</reference>
<organism evidence="2 3">
    <name type="scientific">Lolium multiflorum</name>
    <name type="common">Italian ryegrass</name>
    <name type="synonym">Lolium perenne subsp. multiflorum</name>
    <dbReference type="NCBI Taxonomy" id="4521"/>
    <lineage>
        <taxon>Eukaryota</taxon>
        <taxon>Viridiplantae</taxon>
        <taxon>Streptophyta</taxon>
        <taxon>Embryophyta</taxon>
        <taxon>Tracheophyta</taxon>
        <taxon>Spermatophyta</taxon>
        <taxon>Magnoliopsida</taxon>
        <taxon>Liliopsida</taxon>
        <taxon>Poales</taxon>
        <taxon>Poaceae</taxon>
        <taxon>BOP clade</taxon>
        <taxon>Pooideae</taxon>
        <taxon>Poodae</taxon>
        <taxon>Poeae</taxon>
        <taxon>Poeae Chloroplast Group 2 (Poeae type)</taxon>
        <taxon>Loliodinae</taxon>
        <taxon>Loliinae</taxon>
        <taxon>Lolium</taxon>
    </lineage>
</organism>
<feature type="region of interest" description="Disordered" evidence="1">
    <location>
        <begin position="284"/>
        <end position="332"/>
    </location>
</feature>
<sequence length="332" mass="38518">MGASRLFVLLNQSPSGVLEGFVIRHGADKAESSHSRGKDKEEAVPRDRPQDDDRRYLTEEEVRNIRYPRPLSVHLLNKYEQQYDRRRRYDNDDEGYRRSMQTEDYTEMPGLDRSIIEHRLPLKKGFRPFQQRARQMKAEVLEEVKKEIKKMLDAGFIGPCSLAKLRRTSTTAPTPRRRAVGFKRSYYFRCPLEREVDVVFINNRTCDRVRRCCPFVAPEPIVIKIFYALLQAASERLPQQQEPPLVGFGISSRNMNKEFPELFGMLKAAEIEIKKEHQVLMVNKTTSFKKQGKSKGKNKKSGKKAATPPVKPKSGPKPDAECYYRKEKGHWA</sequence>
<proteinExistence type="predicted"/>
<dbReference type="SUPFAM" id="SSF56672">
    <property type="entry name" value="DNA/RNA polymerases"/>
    <property type="match status" value="1"/>
</dbReference>
<feature type="compositionally biased region" description="Basic and acidic residues" evidence="1">
    <location>
        <begin position="316"/>
        <end position="332"/>
    </location>
</feature>
<protein>
    <submittedName>
        <fullName evidence="2">Uncharacterized protein</fullName>
    </submittedName>
</protein>
<dbReference type="Gene3D" id="3.10.10.10">
    <property type="entry name" value="HIV Type 1 Reverse Transcriptase, subunit A, domain 1"/>
    <property type="match status" value="1"/>
</dbReference>
<dbReference type="InterPro" id="IPR043502">
    <property type="entry name" value="DNA/RNA_pol_sf"/>
</dbReference>
<comment type="caution">
    <text evidence="2">The sequence shown here is derived from an EMBL/GenBank/DDBJ whole genome shotgun (WGS) entry which is preliminary data.</text>
</comment>
<name>A0AAD8VGW4_LOLMU</name>
<accession>A0AAD8VGW4</accession>
<dbReference type="Proteomes" id="UP001231189">
    <property type="component" value="Unassembled WGS sequence"/>
</dbReference>
<dbReference type="EMBL" id="JAUUTY010000007">
    <property type="protein sequence ID" value="KAK1604340.1"/>
    <property type="molecule type" value="Genomic_DNA"/>
</dbReference>
<evidence type="ECO:0000313" key="2">
    <source>
        <dbReference type="EMBL" id="KAK1604340.1"/>
    </source>
</evidence>
<feature type="compositionally biased region" description="Basic residues" evidence="1">
    <location>
        <begin position="290"/>
        <end position="303"/>
    </location>
</feature>
<dbReference type="AlphaFoldDB" id="A0AAD8VGW4"/>